<gene>
    <name evidence="3" type="ORF">AAG570_011299</name>
</gene>
<evidence type="ECO:0000313" key="4">
    <source>
        <dbReference type="Proteomes" id="UP001558652"/>
    </source>
</evidence>
<reference evidence="3 4" key="1">
    <citation type="submission" date="2024-07" db="EMBL/GenBank/DDBJ databases">
        <title>Chromosome-level genome assembly of the water stick insect Ranatra chinensis (Heteroptera: Nepidae).</title>
        <authorList>
            <person name="Liu X."/>
        </authorList>
    </citation>
    <scope>NUCLEOTIDE SEQUENCE [LARGE SCALE GENOMIC DNA]</scope>
    <source>
        <strain evidence="3">Cailab_2021Rc</strain>
        <tissue evidence="3">Muscle</tissue>
    </source>
</reference>
<keyword evidence="4" id="KW-1185">Reference proteome</keyword>
<protein>
    <submittedName>
        <fullName evidence="3">Uncharacterized protein</fullName>
    </submittedName>
</protein>
<feature type="compositionally biased region" description="Basic and acidic residues" evidence="2">
    <location>
        <begin position="8"/>
        <end position="21"/>
    </location>
</feature>
<sequence>MQVIGVRRPGEKREAVADAKKSGAAKTSPPAPNGSQPVGQGAPTWMGGNLLEKAELARLEAEVEVESRELDQLREEIRRLGRAGQREEAKRQGLRARDHLALLEQSLSKERGTLSQLLSQPRALMARSRSPLPPWPFALNVPAFEVDPALLNNLKKFDTTMLNYPSKCLYKMAPPYDPYYKRPPYVTVL</sequence>
<feature type="coiled-coil region" evidence="1">
    <location>
        <begin position="49"/>
        <end position="90"/>
    </location>
</feature>
<dbReference type="AlphaFoldDB" id="A0ABD0YK79"/>
<proteinExistence type="predicted"/>
<comment type="caution">
    <text evidence="3">The sequence shown here is derived from an EMBL/GenBank/DDBJ whole genome shotgun (WGS) entry which is preliminary data.</text>
</comment>
<evidence type="ECO:0000256" key="2">
    <source>
        <dbReference type="SAM" id="MobiDB-lite"/>
    </source>
</evidence>
<dbReference type="Proteomes" id="UP001558652">
    <property type="component" value="Unassembled WGS sequence"/>
</dbReference>
<evidence type="ECO:0000313" key="3">
    <source>
        <dbReference type="EMBL" id="KAL1131686.1"/>
    </source>
</evidence>
<keyword evidence="1" id="KW-0175">Coiled coil</keyword>
<dbReference type="EMBL" id="JBFDAA010000006">
    <property type="protein sequence ID" value="KAL1131686.1"/>
    <property type="molecule type" value="Genomic_DNA"/>
</dbReference>
<evidence type="ECO:0000256" key="1">
    <source>
        <dbReference type="SAM" id="Coils"/>
    </source>
</evidence>
<accession>A0ABD0YK79</accession>
<feature type="region of interest" description="Disordered" evidence="2">
    <location>
        <begin position="1"/>
        <end position="47"/>
    </location>
</feature>
<name>A0ABD0YK79_9HEMI</name>
<organism evidence="3 4">
    <name type="scientific">Ranatra chinensis</name>
    <dbReference type="NCBI Taxonomy" id="642074"/>
    <lineage>
        <taxon>Eukaryota</taxon>
        <taxon>Metazoa</taxon>
        <taxon>Ecdysozoa</taxon>
        <taxon>Arthropoda</taxon>
        <taxon>Hexapoda</taxon>
        <taxon>Insecta</taxon>
        <taxon>Pterygota</taxon>
        <taxon>Neoptera</taxon>
        <taxon>Paraneoptera</taxon>
        <taxon>Hemiptera</taxon>
        <taxon>Heteroptera</taxon>
        <taxon>Panheteroptera</taxon>
        <taxon>Nepomorpha</taxon>
        <taxon>Nepidae</taxon>
        <taxon>Ranatrinae</taxon>
        <taxon>Ranatra</taxon>
    </lineage>
</organism>